<keyword evidence="1" id="KW-1133">Transmembrane helix</keyword>
<organism evidence="2">
    <name type="scientific">Medioppia subpectinata</name>
    <dbReference type="NCBI Taxonomy" id="1979941"/>
    <lineage>
        <taxon>Eukaryota</taxon>
        <taxon>Metazoa</taxon>
        <taxon>Ecdysozoa</taxon>
        <taxon>Arthropoda</taxon>
        <taxon>Chelicerata</taxon>
        <taxon>Arachnida</taxon>
        <taxon>Acari</taxon>
        <taxon>Acariformes</taxon>
        <taxon>Sarcoptiformes</taxon>
        <taxon>Oribatida</taxon>
        <taxon>Brachypylina</taxon>
        <taxon>Oppioidea</taxon>
        <taxon>Oppiidae</taxon>
        <taxon>Medioppia</taxon>
    </lineage>
</organism>
<dbReference type="AlphaFoldDB" id="A0A7R9KXZ0"/>
<evidence type="ECO:0000313" key="3">
    <source>
        <dbReference type="Proteomes" id="UP000759131"/>
    </source>
</evidence>
<dbReference type="EMBL" id="OC863826">
    <property type="protein sequence ID" value="CAD7631294.1"/>
    <property type="molecule type" value="Genomic_DNA"/>
</dbReference>
<dbReference type="EMBL" id="CAJPIZ010009251">
    <property type="protein sequence ID" value="CAG2111724.1"/>
    <property type="molecule type" value="Genomic_DNA"/>
</dbReference>
<feature type="transmembrane region" description="Helical" evidence="1">
    <location>
        <begin position="20"/>
        <end position="39"/>
    </location>
</feature>
<evidence type="ECO:0000313" key="2">
    <source>
        <dbReference type="EMBL" id="CAD7631294.1"/>
    </source>
</evidence>
<keyword evidence="1" id="KW-0472">Membrane</keyword>
<evidence type="ECO:0000256" key="1">
    <source>
        <dbReference type="SAM" id="Phobius"/>
    </source>
</evidence>
<keyword evidence="3" id="KW-1185">Reference proteome</keyword>
<protein>
    <submittedName>
        <fullName evidence="2">Uncharacterized protein</fullName>
    </submittedName>
</protein>
<reference evidence="2" key="1">
    <citation type="submission" date="2020-11" db="EMBL/GenBank/DDBJ databases">
        <authorList>
            <person name="Tran Van P."/>
        </authorList>
    </citation>
    <scope>NUCLEOTIDE SEQUENCE</scope>
</reference>
<dbReference type="Proteomes" id="UP000759131">
    <property type="component" value="Unassembled WGS sequence"/>
</dbReference>
<sequence length="60" mass="6765">MCNLEKSLKRDANEIGSNYTIFGGLAHILAYISMALKCMKQMLLNYRKHITSESNGQSVK</sequence>
<keyword evidence="1" id="KW-0812">Transmembrane</keyword>
<accession>A0A7R9KXZ0</accession>
<gene>
    <name evidence="2" type="ORF">OSB1V03_LOCUS11703</name>
</gene>
<proteinExistence type="predicted"/>
<name>A0A7R9KXZ0_9ACAR</name>